<keyword evidence="9" id="KW-1185">Reference proteome</keyword>
<dbReference type="InterPro" id="IPR014186">
    <property type="entry name" value="S-formylglutathione_hydrol"/>
</dbReference>
<comment type="function">
    <text evidence="7">Serine hydrolase involved in the detoxification of formaldehyde.</text>
</comment>
<evidence type="ECO:0000256" key="5">
    <source>
        <dbReference type="ARBA" id="ARBA00047590"/>
    </source>
</evidence>
<dbReference type="GO" id="GO:0016787">
    <property type="term" value="F:hydrolase activity"/>
    <property type="evidence" value="ECO:0007669"/>
    <property type="project" value="UniProtKB-KW"/>
</dbReference>
<evidence type="ECO:0000256" key="1">
    <source>
        <dbReference type="ARBA" id="ARBA00005622"/>
    </source>
</evidence>
<reference evidence="8 9" key="1">
    <citation type="journal article" date="2019" name="Int. J. Syst. Evol. Microbiol.">
        <title>The Global Catalogue of Microorganisms (GCM) 10K type strain sequencing project: providing services to taxonomists for standard genome sequencing and annotation.</title>
        <authorList>
            <consortium name="The Broad Institute Genomics Platform"/>
            <consortium name="The Broad Institute Genome Sequencing Center for Infectious Disease"/>
            <person name="Wu L."/>
            <person name="Ma J."/>
        </authorList>
    </citation>
    <scope>NUCLEOTIDE SEQUENCE [LARGE SCALE GENOMIC DNA]</scope>
    <source>
        <strain evidence="8 9">JCM 9933</strain>
    </source>
</reference>
<evidence type="ECO:0000256" key="7">
    <source>
        <dbReference type="RuleBase" id="RU363068"/>
    </source>
</evidence>
<accession>A0ABN1EZF4</accession>
<dbReference type="SUPFAM" id="SSF53474">
    <property type="entry name" value="alpha/beta-Hydrolases"/>
    <property type="match status" value="1"/>
</dbReference>
<keyword evidence="4 7" id="KW-0378">Hydrolase</keyword>
<name>A0ABN1EZF4_9PROT</name>
<dbReference type="RefSeq" id="WP_343894629.1">
    <property type="nucleotide sequence ID" value="NZ_BAAAFZ010000015.1"/>
</dbReference>
<proteinExistence type="inferred from homology"/>
<dbReference type="EC" id="3.1.2.12" evidence="2 6"/>
<dbReference type="NCBIfam" id="TIGR02821">
    <property type="entry name" value="fghA_ester_D"/>
    <property type="match status" value="1"/>
</dbReference>
<dbReference type="EMBL" id="BAAAFZ010000015">
    <property type="protein sequence ID" value="GAA0577805.1"/>
    <property type="molecule type" value="Genomic_DNA"/>
</dbReference>
<dbReference type="InterPro" id="IPR000801">
    <property type="entry name" value="Esterase-like"/>
</dbReference>
<organism evidence="8 9">
    <name type="scientific">Craurococcus roseus</name>
    <dbReference type="NCBI Taxonomy" id="77585"/>
    <lineage>
        <taxon>Bacteria</taxon>
        <taxon>Pseudomonadati</taxon>
        <taxon>Pseudomonadota</taxon>
        <taxon>Alphaproteobacteria</taxon>
        <taxon>Acetobacterales</taxon>
        <taxon>Acetobacteraceae</taxon>
        <taxon>Craurococcus</taxon>
    </lineage>
</organism>
<dbReference type="Gene3D" id="3.40.50.1820">
    <property type="entry name" value="alpha/beta hydrolase"/>
    <property type="match status" value="1"/>
</dbReference>
<dbReference type="Pfam" id="PF00756">
    <property type="entry name" value="Esterase"/>
    <property type="match status" value="1"/>
</dbReference>
<evidence type="ECO:0000313" key="9">
    <source>
        <dbReference type="Proteomes" id="UP001501588"/>
    </source>
</evidence>
<keyword evidence="3 7" id="KW-0719">Serine esterase</keyword>
<protein>
    <recommendedName>
        <fullName evidence="2 6">S-formylglutathione hydrolase</fullName>
        <ecNumber evidence="2 6">3.1.2.12</ecNumber>
    </recommendedName>
</protein>
<evidence type="ECO:0000256" key="4">
    <source>
        <dbReference type="ARBA" id="ARBA00022801"/>
    </source>
</evidence>
<evidence type="ECO:0000256" key="3">
    <source>
        <dbReference type="ARBA" id="ARBA00022487"/>
    </source>
</evidence>
<dbReference type="PANTHER" id="PTHR10061">
    <property type="entry name" value="S-FORMYLGLUTATHIONE HYDROLASE"/>
    <property type="match status" value="1"/>
</dbReference>
<evidence type="ECO:0000313" key="8">
    <source>
        <dbReference type="EMBL" id="GAA0577805.1"/>
    </source>
</evidence>
<evidence type="ECO:0000256" key="6">
    <source>
        <dbReference type="NCBIfam" id="TIGR02821"/>
    </source>
</evidence>
<comment type="catalytic activity">
    <reaction evidence="5 7">
        <text>S-formylglutathione + H2O = formate + glutathione + H(+)</text>
        <dbReference type="Rhea" id="RHEA:14961"/>
        <dbReference type="ChEBI" id="CHEBI:15377"/>
        <dbReference type="ChEBI" id="CHEBI:15378"/>
        <dbReference type="ChEBI" id="CHEBI:15740"/>
        <dbReference type="ChEBI" id="CHEBI:57688"/>
        <dbReference type="ChEBI" id="CHEBI:57925"/>
        <dbReference type="EC" id="3.1.2.12"/>
    </reaction>
</comment>
<comment type="caution">
    <text evidence="8">The sequence shown here is derived from an EMBL/GenBank/DDBJ whole genome shotgun (WGS) entry which is preliminary data.</text>
</comment>
<sequence length="288" mass="31510">MAEALETVSRNRCFGGEQRVYRHRSAETGTDMRFAAFLPPQAGEGRRVPVVWFLAGLTCTEENFTVKAGAQRVAADLGLMLIAPDTSPRGESVPDDPQGAYDFGLGAGFYVDATQEPWSKHYRMESYVARELPALVESALPADMGRQGIMGHSMGGHGAITIALRNPGRFAAVSAFAPISSPVNCPWGEKALGGYLGPDRAKWREHDSCALIEGGARVPDLMVDQGTADNFLEAQLKPQLLEAACARAGIPLTLRRQEGYDHSYFFIASFVEDHLRWHAERLRRAPHP</sequence>
<dbReference type="Proteomes" id="UP001501588">
    <property type="component" value="Unassembled WGS sequence"/>
</dbReference>
<dbReference type="PANTHER" id="PTHR10061:SF0">
    <property type="entry name" value="S-FORMYLGLUTATHIONE HYDROLASE"/>
    <property type="match status" value="1"/>
</dbReference>
<gene>
    <name evidence="8" type="primary">fghA</name>
    <name evidence="8" type="ORF">GCM10009416_15460</name>
</gene>
<comment type="similarity">
    <text evidence="1 7">Belongs to the esterase D family.</text>
</comment>
<dbReference type="InterPro" id="IPR029058">
    <property type="entry name" value="AB_hydrolase_fold"/>
</dbReference>
<evidence type="ECO:0000256" key="2">
    <source>
        <dbReference type="ARBA" id="ARBA00012479"/>
    </source>
</evidence>